<gene>
    <name evidence="1" type="ORF">DC3_57870</name>
</gene>
<keyword evidence="2" id="KW-1185">Reference proteome</keyword>
<reference evidence="1 2" key="1">
    <citation type="submission" date="2019-07" db="EMBL/GenBank/DDBJ databases">
        <title>Whole genome shotgun sequence of Deinococcus cellulosilyticus NBRC 106333.</title>
        <authorList>
            <person name="Hosoyama A."/>
            <person name="Uohara A."/>
            <person name="Ohji S."/>
            <person name="Ichikawa N."/>
        </authorList>
    </citation>
    <scope>NUCLEOTIDE SEQUENCE [LARGE SCALE GENOMIC DNA]</scope>
    <source>
        <strain evidence="1 2">NBRC 106333</strain>
    </source>
</reference>
<name>A0A511NBI0_DEIC1</name>
<evidence type="ECO:0000313" key="1">
    <source>
        <dbReference type="EMBL" id="GEM50152.1"/>
    </source>
</evidence>
<dbReference type="Proteomes" id="UP000321306">
    <property type="component" value="Unassembled WGS sequence"/>
</dbReference>
<comment type="caution">
    <text evidence="1">The sequence shown here is derived from an EMBL/GenBank/DDBJ whole genome shotgun (WGS) entry which is preliminary data.</text>
</comment>
<dbReference type="EMBL" id="BJXB01000062">
    <property type="protein sequence ID" value="GEM50152.1"/>
    <property type="molecule type" value="Genomic_DNA"/>
</dbReference>
<accession>A0A511NBI0</accession>
<sequence>MGVLAGCDQLQQFTGSVPQPKPPKPLKVTLNNERCFSMVAEVSGQHDQVQLLITSPDVALNDSWSRTISTEELEGLGKVQLKVSCVVSSQEGSSTGYSVTEHLLSPDKVQTVTVYSPARAKKQNLGARTEYKAPVPAVVPLDEIGDLPPPPPPPPPPPTFKPLKITLQSTSKCTTMQAVVTLVKDSVESSTIEGPELNKGEKWARTWTSEDLKGYQKVRLLARCQVVIEDSTTEGYGITEHLLSTTEETVLDVADPSSAVKLERRVEYKNPVPTVKPLD</sequence>
<proteinExistence type="predicted"/>
<evidence type="ECO:0000313" key="2">
    <source>
        <dbReference type="Proteomes" id="UP000321306"/>
    </source>
</evidence>
<dbReference type="AlphaFoldDB" id="A0A511NBI0"/>
<dbReference type="SUPFAM" id="SSF101447">
    <property type="entry name" value="Formin homology 2 domain (FH2 domain)"/>
    <property type="match status" value="1"/>
</dbReference>
<protein>
    <submittedName>
        <fullName evidence="1">Uncharacterized protein</fullName>
    </submittedName>
</protein>
<organism evidence="1 2">
    <name type="scientific">Deinococcus cellulosilyticus (strain DSM 18568 / NBRC 106333 / KACC 11606 / 5516J-15)</name>
    <dbReference type="NCBI Taxonomy" id="1223518"/>
    <lineage>
        <taxon>Bacteria</taxon>
        <taxon>Thermotogati</taxon>
        <taxon>Deinococcota</taxon>
        <taxon>Deinococci</taxon>
        <taxon>Deinococcales</taxon>
        <taxon>Deinococcaceae</taxon>
        <taxon>Deinococcus</taxon>
    </lineage>
</organism>